<evidence type="ECO:0000256" key="1">
    <source>
        <dbReference type="ARBA" id="ARBA00022676"/>
    </source>
</evidence>
<dbReference type="InterPro" id="IPR053831">
    <property type="entry name" value="SOGP_N"/>
</dbReference>
<keyword evidence="7" id="KW-1185">Reference proteome</keyword>
<organism evidence="6 7">
    <name type="scientific">Methylocapsa polymorpha</name>
    <dbReference type="NCBI Taxonomy" id="3080828"/>
    <lineage>
        <taxon>Bacteria</taxon>
        <taxon>Pseudomonadati</taxon>
        <taxon>Pseudomonadota</taxon>
        <taxon>Alphaproteobacteria</taxon>
        <taxon>Hyphomicrobiales</taxon>
        <taxon>Beijerinckiaceae</taxon>
        <taxon>Methylocapsa</taxon>
    </lineage>
</organism>
<dbReference type="InterPro" id="IPR008928">
    <property type="entry name" value="6-hairpin_glycosidase_sf"/>
</dbReference>
<dbReference type="InterPro" id="IPR052047">
    <property type="entry name" value="GH94_Enzymes"/>
</dbReference>
<name>A0ABZ0HNC3_9HYPH</name>
<dbReference type="InterPro" id="IPR048771">
    <property type="entry name" value="SOGP_2nd"/>
</dbReference>
<dbReference type="InterPro" id="IPR012341">
    <property type="entry name" value="6hp_glycosidase-like_sf"/>
</dbReference>
<sequence length="1083" mass="120505">MASHTRSWKTPRDRDLGLRWIENQAGLAIGALPNGGVFAIEHRRPDGATLVNQLLGSPIVEGVARLYLRVGGETPISAKMIGPGAKIRFGAADDRFVWEGETNGLRHRATLSLHPEAPAWLWRLEVANIGAAAASLDAILIQDVGLGDRGFLMNNEAYASQYIDHHVERHPRCGPVIMSRQNLAQNGRHPWVLHGCLDGASGFATDGLQLFGPGFRDQDAFGFAFGARLPSERLQHELACAAIQSAPLALAPGATAAWRFFGLYDPDHNAASSESDLARIDAAAWRDPHPIDVVLTEPIHTLVQEAPAAVAETMTEAELAQRYPERLHEELLEGRFLSFFTPDPPHNRHVALREKERVMTRRHGALLRSGKAMLPDEATLCATCWMDGVFAAQLTIGNTSFHRLLSVSRDPYNITRASGLRMLVNLGDGWRVLTVPSAFEMGLGDCRWIYRFSGTTITVRAIAAGKDPAMQWRATVAGEPCRLLVFGHLVLGERELAHESLIEVDARSKRFSFRPDPNSLWGQRYPNAVYHLVTSTPDALEAVGGDELLYADGQPRHGAYFALRTRPTREFSFAVVGSMTDAEAAGRLAEKYQRGVDESDLLAPAASYWRRVTRGLRIKGGGPESAALDTIVPWLAHDAMIHLTVPHGLEQYTGGAWGTRDVCQGPVELLLALEHDEPVREILRIVFAQQYESRGDWPQWFMLEPYSTIQDKASHGDVVIWPLKALNDYIEATSDFSFLDELVAWRREDTFERTDRKDSIAAHVEKLLATVRDRLIPGTHLVKYGEGDWNDSLQPVDPKMRDWMASSWTVALLFQQLNRYAEILRRVDRISEALELSQLAAEIRLDVNRFLIRNDVIAGYGLFEPGREEPELLLHPSDARTGLKYSLLPMTRCIIGGLFTPQQAKRHLQLIRDHLLFPDGARLIDRPVAYHGGLETTFRRAESSAFFGREIGLMYVHAHLRYAEAMAVLGDADALWEALQLANPIAVTDRLAQALPRQRNAYFSSSDAAFPDRYLASAEWARVKAGGIGVEGGWRIYSSGPGLYMNLLISHVLGRRRQWGERIAQPLLPARLSDVTAEFQSIP</sequence>
<dbReference type="PANTHER" id="PTHR37469">
    <property type="entry name" value="CELLOBIONIC ACID PHOSPHORYLASE-RELATED"/>
    <property type="match status" value="1"/>
</dbReference>
<dbReference type="Pfam" id="PF21958">
    <property type="entry name" value="SOGP_N"/>
    <property type="match status" value="1"/>
</dbReference>
<dbReference type="Pfam" id="PF17167">
    <property type="entry name" value="Glyco_hydro_94"/>
    <property type="match status" value="1"/>
</dbReference>
<proteinExistence type="predicted"/>
<dbReference type="InterPro" id="IPR037018">
    <property type="entry name" value="GH65_N"/>
</dbReference>
<keyword evidence="1" id="KW-0328">Glycosyltransferase</keyword>
<dbReference type="Gene3D" id="2.70.98.40">
    <property type="entry name" value="Glycoside hydrolase, family 65, N-terminal domain"/>
    <property type="match status" value="1"/>
</dbReference>
<dbReference type="EMBL" id="CP136862">
    <property type="protein sequence ID" value="WOJ88109.1"/>
    <property type="molecule type" value="Genomic_DNA"/>
</dbReference>
<protein>
    <submittedName>
        <fullName evidence="6">Cellobiose phosphorylase</fullName>
    </submittedName>
</protein>
<reference evidence="6 7" key="1">
    <citation type="submission" date="2023-10" db="EMBL/GenBank/DDBJ databases">
        <title>Novel methanotroph of the genus Methylocapsa from a subarctic wetland.</title>
        <authorList>
            <person name="Belova S.E."/>
            <person name="Oshkin I.Y."/>
            <person name="Miroshnikov K."/>
            <person name="Dedysh S.N."/>
        </authorList>
    </citation>
    <scope>NUCLEOTIDE SEQUENCE [LARGE SCALE GENOMIC DNA]</scope>
    <source>
        <strain evidence="6 7">RX1</strain>
    </source>
</reference>
<evidence type="ECO:0000259" key="3">
    <source>
        <dbReference type="Pfam" id="PF17167"/>
    </source>
</evidence>
<feature type="domain" description="Glycosyl hydrolase 94 catalytic" evidence="3">
    <location>
        <begin position="717"/>
        <end position="991"/>
    </location>
</feature>
<dbReference type="Proteomes" id="UP001626536">
    <property type="component" value="Chromosome"/>
</dbReference>
<dbReference type="InterPro" id="IPR033432">
    <property type="entry name" value="GH94_catalytic"/>
</dbReference>
<feature type="domain" description="SOGP N-terminal" evidence="5">
    <location>
        <begin position="32"/>
        <end position="262"/>
    </location>
</feature>
<evidence type="ECO:0000313" key="6">
    <source>
        <dbReference type="EMBL" id="WOJ88109.1"/>
    </source>
</evidence>
<evidence type="ECO:0000313" key="7">
    <source>
        <dbReference type="Proteomes" id="UP001626536"/>
    </source>
</evidence>
<dbReference type="Gene3D" id="1.50.10.10">
    <property type="match status" value="1"/>
</dbReference>
<gene>
    <name evidence="6" type="ORF">RZS28_09595</name>
</gene>
<dbReference type="Pfam" id="PF21250">
    <property type="entry name" value="SOGP_2nd"/>
    <property type="match status" value="1"/>
</dbReference>
<feature type="domain" description="Glycoside phosphorylase super sandwich" evidence="4">
    <location>
        <begin position="323"/>
        <end position="575"/>
    </location>
</feature>
<accession>A0ABZ0HNC3</accession>
<evidence type="ECO:0000259" key="4">
    <source>
        <dbReference type="Pfam" id="PF21250"/>
    </source>
</evidence>
<evidence type="ECO:0000259" key="5">
    <source>
        <dbReference type="Pfam" id="PF21958"/>
    </source>
</evidence>
<dbReference type="PANTHER" id="PTHR37469:SF2">
    <property type="entry name" value="CELLOBIONIC ACID PHOSPHORYLASE"/>
    <property type="match status" value="1"/>
</dbReference>
<dbReference type="SUPFAM" id="SSF48208">
    <property type="entry name" value="Six-hairpin glycosidases"/>
    <property type="match status" value="1"/>
</dbReference>
<keyword evidence="2" id="KW-0808">Transferase</keyword>
<evidence type="ECO:0000256" key="2">
    <source>
        <dbReference type="ARBA" id="ARBA00022679"/>
    </source>
</evidence>
<dbReference type="RefSeq" id="WP_407337547.1">
    <property type="nucleotide sequence ID" value="NZ_CP136862.1"/>
</dbReference>